<evidence type="ECO:0000313" key="2">
    <source>
        <dbReference type="EMBL" id="GAA1926862.1"/>
    </source>
</evidence>
<dbReference type="InterPro" id="IPR011990">
    <property type="entry name" value="TPR-like_helical_dom_sf"/>
</dbReference>
<dbReference type="SUPFAM" id="SSF47413">
    <property type="entry name" value="lambda repressor-like DNA-binding domains"/>
    <property type="match status" value="1"/>
</dbReference>
<feature type="domain" description="HTH cro/C1-type" evidence="1">
    <location>
        <begin position="13"/>
        <end position="42"/>
    </location>
</feature>
<dbReference type="Proteomes" id="UP001501303">
    <property type="component" value="Unassembled WGS sequence"/>
</dbReference>
<dbReference type="InterPro" id="IPR010982">
    <property type="entry name" value="Lambda_DNA-bd_dom_sf"/>
</dbReference>
<reference evidence="2 3" key="1">
    <citation type="journal article" date="2019" name="Int. J. Syst. Evol. Microbiol.">
        <title>The Global Catalogue of Microorganisms (GCM) 10K type strain sequencing project: providing services to taxonomists for standard genome sequencing and annotation.</title>
        <authorList>
            <consortium name="The Broad Institute Genomics Platform"/>
            <consortium name="The Broad Institute Genome Sequencing Center for Infectious Disease"/>
            <person name="Wu L."/>
            <person name="Ma J."/>
        </authorList>
    </citation>
    <scope>NUCLEOTIDE SEQUENCE [LARGE SCALE GENOMIC DNA]</scope>
    <source>
        <strain evidence="2 3">JCM 13581</strain>
    </source>
</reference>
<dbReference type="EMBL" id="BAAAMJ010000046">
    <property type="protein sequence ID" value="GAA1926862.1"/>
    <property type="molecule type" value="Genomic_DNA"/>
</dbReference>
<comment type="caution">
    <text evidence="2">The sequence shown here is derived from an EMBL/GenBank/DDBJ whole genome shotgun (WGS) entry which is preliminary data.</text>
</comment>
<protein>
    <recommendedName>
        <fullName evidence="1">HTH cro/C1-type domain-containing protein</fullName>
    </recommendedName>
</protein>
<organism evidence="2 3">
    <name type="scientific">Streptomyces sodiiphilus</name>
    <dbReference type="NCBI Taxonomy" id="226217"/>
    <lineage>
        <taxon>Bacteria</taxon>
        <taxon>Bacillati</taxon>
        <taxon>Actinomycetota</taxon>
        <taxon>Actinomycetes</taxon>
        <taxon>Kitasatosporales</taxon>
        <taxon>Streptomycetaceae</taxon>
        <taxon>Streptomyces</taxon>
    </lineage>
</organism>
<dbReference type="CDD" id="cd00093">
    <property type="entry name" value="HTH_XRE"/>
    <property type="match status" value="1"/>
</dbReference>
<keyword evidence="3" id="KW-1185">Reference proteome</keyword>
<accession>A0ABN2PPK9</accession>
<dbReference type="RefSeq" id="WP_344264125.1">
    <property type="nucleotide sequence ID" value="NZ_BAAAMJ010000046.1"/>
</dbReference>
<name>A0ABN2PPK9_9ACTN</name>
<dbReference type="SUPFAM" id="SSF48452">
    <property type="entry name" value="TPR-like"/>
    <property type="match status" value="1"/>
</dbReference>
<sequence length="367" mass="40502">MATVHHWTGLEAKALRLALRLSVRAFAEHLGVAVRTVSKWEKQLAATEPRQDTQAILDTALGRADAAAHLRFETFLSETGAASAAGGVRRVTPSGPLTWEYETWTDDLDRAVVALSRQDFPFADRLISRWTIRFKPSALDDRGLYLLARSTALLGDLRRDKGAVIGPLSAQHSYAAARSLFTQLGIPRRVAQLDLSLAVVTEMTGRLEVAARQYEHLAVDDRLSRRDRARARLWVGTALSKDGNHDYASRVMTTATREFEDLSEPEDWSVAHQKLALAHRGAGDLASALHFITVARNTASTDAPMQRVRLDTAHGHILLTDPATRDDGLHVLDQAARVAERFHLSHQLASIENIKAMSEGPAGPRRR</sequence>
<evidence type="ECO:0000313" key="3">
    <source>
        <dbReference type="Proteomes" id="UP001501303"/>
    </source>
</evidence>
<gene>
    <name evidence="2" type="ORF">GCM10009716_38650</name>
</gene>
<dbReference type="Gene3D" id="1.10.260.40">
    <property type="entry name" value="lambda repressor-like DNA-binding domains"/>
    <property type="match status" value="1"/>
</dbReference>
<dbReference type="Gene3D" id="1.25.40.10">
    <property type="entry name" value="Tetratricopeptide repeat domain"/>
    <property type="match status" value="1"/>
</dbReference>
<evidence type="ECO:0000259" key="1">
    <source>
        <dbReference type="PROSITE" id="PS50943"/>
    </source>
</evidence>
<proteinExistence type="predicted"/>
<dbReference type="InterPro" id="IPR001387">
    <property type="entry name" value="Cro/C1-type_HTH"/>
</dbReference>
<dbReference type="PROSITE" id="PS50943">
    <property type="entry name" value="HTH_CROC1"/>
    <property type="match status" value="1"/>
</dbReference>